<evidence type="ECO:0000313" key="1">
    <source>
        <dbReference type="EMBL" id="MDK8602402.1"/>
    </source>
</evidence>
<name>A0AAW6ZF58_9ACTO</name>
<reference evidence="1" key="1">
    <citation type="submission" date="2023-05" db="EMBL/GenBank/DDBJ databases">
        <title>Genomic Catalog of Human Bladder Bacteria.</title>
        <authorList>
            <person name="Du J."/>
        </authorList>
    </citation>
    <scope>NUCLEOTIDE SEQUENCE</scope>
    <source>
        <strain evidence="1">UMB1304A</strain>
    </source>
</reference>
<dbReference type="RefSeq" id="WP_285170771.1">
    <property type="nucleotide sequence ID" value="NZ_JASPDQ010000020.1"/>
</dbReference>
<proteinExistence type="predicted"/>
<protein>
    <recommendedName>
        <fullName evidence="3">C2H2-type domain-containing protein</fullName>
    </recommendedName>
</protein>
<comment type="caution">
    <text evidence="1">The sequence shown here is derived from an EMBL/GenBank/DDBJ whole genome shotgun (WGS) entry which is preliminary data.</text>
</comment>
<evidence type="ECO:0000313" key="2">
    <source>
        <dbReference type="Proteomes" id="UP001225576"/>
    </source>
</evidence>
<dbReference type="EMBL" id="JASPDQ010000020">
    <property type="protein sequence ID" value="MDK8602402.1"/>
    <property type="molecule type" value="Genomic_DNA"/>
</dbReference>
<dbReference type="AlphaFoldDB" id="A0AAW6ZF58"/>
<dbReference type="Proteomes" id="UP001225576">
    <property type="component" value="Unassembled WGS sequence"/>
</dbReference>
<evidence type="ECO:0008006" key="3">
    <source>
        <dbReference type="Google" id="ProtNLM"/>
    </source>
</evidence>
<accession>A0AAW6ZF58</accession>
<sequence>MSTMHPEQLDLLELLADQSRPPRLSGPGHCPDCGEAITDVAAYDTAGHSIDHRGHPDPRGECTPMYLTRNHVLAALDALACLHQNDLSCPNKPGYLCLAHGVGGGKPLTKKAAAHNHAHWTDTLHRDWARASHVWRHHLDRLHAQITPHLKDAGLTITDLKETP</sequence>
<gene>
    <name evidence="1" type="ORF">QP858_08030</name>
</gene>
<organism evidence="1 2">
    <name type="scientific">Trueperella bernardiae</name>
    <dbReference type="NCBI Taxonomy" id="59561"/>
    <lineage>
        <taxon>Bacteria</taxon>
        <taxon>Bacillati</taxon>
        <taxon>Actinomycetota</taxon>
        <taxon>Actinomycetes</taxon>
        <taxon>Actinomycetales</taxon>
        <taxon>Actinomycetaceae</taxon>
        <taxon>Trueperella</taxon>
    </lineage>
</organism>